<dbReference type="InterPro" id="IPR050595">
    <property type="entry name" value="Bact_response_regulator"/>
</dbReference>
<dbReference type="Proteomes" id="UP000198922">
    <property type="component" value="Unassembled WGS sequence"/>
</dbReference>
<name>A0A1G7JIF3_9RHOB</name>
<keyword evidence="5" id="KW-1185">Reference proteome</keyword>
<dbReference type="PANTHER" id="PTHR44591">
    <property type="entry name" value="STRESS RESPONSE REGULATOR PROTEIN 1"/>
    <property type="match status" value="1"/>
</dbReference>
<dbReference type="STRING" id="521013.SAMN04488567_3737"/>
<sequence length="122" mass="13168">MKILFVDNEEDIVSLVEIALEIEDDIELTTATSGEAGLDLIDSREFDGFVFDLMMPEPDGRAMLSRVRGSKANGDKPVIMCTARAEASAADDLLRAGATEVIAKPFDPLSLARTIRQVIVAA</sequence>
<reference evidence="5" key="1">
    <citation type="submission" date="2016-10" db="EMBL/GenBank/DDBJ databases">
        <authorList>
            <person name="Varghese N."/>
            <person name="Submissions S."/>
        </authorList>
    </citation>
    <scope>NUCLEOTIDE SEQUENCE [LARGE SCALE GENOMIC DNA]</scope>
    <source>
        <strain evidence="5">DSM 21424</strain>
    </source>
</reference>
<protein>
    <submittedName>
        <fullName evidence="4">Response regulator receiver domain-containing protein</fullName>
    </submittedName>
</protein>
<organism evidence="4 5">
    <name type="scientific">Limimaricola pyoseonensis</name>
    <dbReference type="NCBI Taxonomy" id="521013"/>
    <lineage>
        <taxon>Bacteria</taxon>
        <taxon>Pseudomonadati</taxon>
        <taxon>Pseudomonadota</taxon>
        <taxon>Alphaproteobacteria</taxon>
        <taxon>Rhodobacterales</taxon>
        <taxon>Paracoccaceae</taxon>
        <taxon>Limimaricola</taxon>
    </lineage>
</organism>
<dbReference type="SMART" id="SM00448">
    <property type="entry name" value="REC"/>
    <property type="match status" value="1"/>
</dbReference>
<evidence type="ECO:0000259" key="3">
    <source>
        <dbReference type="PROSITE" id="PS50110"/>
    </source>
</evidence>
<feature type="modified residue" description="4-aspartylphosphate" evidence="2">
    <location>
        <position position="52"/>
    </location>
</feature>
<dbReference type="PROSITE" id="PS50110">
    <property type="entry name" value="RESPONSE_REGULATORY"/>
    <property type="match status" value="1"/>
</dbReference>
<dbReference type="PANTHER" id="PTHR44591:SF3">
    <property type="entry name" value="RESPONSE REGULATORY DOMAIN-CONTAINING PROTEIN"/>
    <property type="match status" value="1"/>
</dbReference>
<proteinExistence type="predicted"/>
<dbReference type="Pfam" id="PF00072">
    <property type="entry name" value="Response_reg"/>
    <property type="match status" value="1"/>
</dbReference>
<dbReference type="GO" id="GO:0000160">
    <property type="term" value="P:phosphorelay signal transduction system"/>
    <property type="evidence" value="ECO:0007669"/>
    <property type="project" value="InterPro"/>
</dbReference>
<keyword evidence="1 2" id="KW-0597">Phosphoprotein</keyword>
<dbReference type="InterPro" id="IPR001789">
    <property type="entry name" value="Sig_transdc_resp-reg_receiver"/>
</dbReference>
<evidence type="ECO:0000256" key="1">
    <source>
        <dbReference type="ARBA" id="ARBA00022553"/>
    </source>
</evidence>
<dbReference type="EMBL" id="FNAT01000009">
    <property type="protein sequence ID" value="SDF24691.1"/>
    <property type="molecule type" value="Genomic_DNA"/>
</dbReference>
<dbReference type="SUPFAM" id="SSF52172">
    <property type="entry name" value="CheY-like"/>
    <property type="match status" value="1"/>
</dbReference>
<evidence type="ECO:0000313" key="5">
    <source>
        <dbReference type="Proteomes" id="UP000198922"/>
    </source>
</evidence>
<evidence type="ECO:0000313" key="4">
    <source>
        <dbReference type="EMBL" id="SDF24691.1"/>
    </source>
</evidence>
<evidence type="ECO:0000256" key="2">
    <source>
        <dbReference type="PROSITE-ProRule" id="PRU00169"/>
    </source>
</evidence>
<dbReference type="OrthoDB" id="9800897at2"/>
<gene>
    <name evidence="4" type="ORF">SAMN04488567_3737</name>
</gene>
<dbReference type="InterPro" id="IPR011006">
    <property type="entry name" value="CheY-like_superfamily"/>
</dbReference>
<accession>A0A1G7JIF3</accession>
<dbReference type="RefSeq" id="WP_090114503.1">
    <property type="nucleotide sequence ID" value="NZ_FNAT01000009.1"/>
</dbReference>
<dbReference type="Gene3D" id="3.40.50.2300">
    <property type="match status" value="1"/>
</dbReference>
<feature type="domain" description="Response regulatory" evidence="3">
    <location>
        <begin position="2"/>
        <end position="119"/>
    </location>
</feature>
<dbReference type="AlphaFoldDB" id="A0A1G7JIF3"/>